<keyword evidence="4 5" id="KW-0472">Membrane</keyword>
<dbReference type="InterPro" id="IPR011701">
    <property type="entry name" value="MFS"/>
</dbReference>
<feature type="transmembrane region" description="Helical" evidence="5">
    <location>
        <begin position="351"/>
        <end position="384"/>
    </location>
</feature>
<protein>
    <submittedName>
        <fullName evidence="7">MFS transporter</fullName>
    </submittedName>
</protein>
<dbReference type="Proteomes" id="UP001336020">
    <property type="component" value="Unassembled WGS sequence"/>
</dbReference>
<comment type="caution">
    <text evidence="7">The sequence shown here is derived from an EMBL/GenBank/DDBJ whole genome shotgun (WGS) entry which is preliminary data.</text>
</comment>
<feature type="transmembrane region" description="Helical" evidence="5">
    <location>
        <begin position="144"/>
        <end position="161"/>
    </location>
</feature>
<evidence type="ECO:0000256" key="5">
    <source>
        <dbReference type="SAM" id="Phobius"/>
    </source>
</evidence>
<sequence length="392" mass="39677">MVDTLTLGNRRWLILALGVFAQAAQATVVNGAAFLIPTWHDEAGFTLAQAGTLASAPLFGGMFTLVAWGALADRFGERLALSAGMAITATAVTTAMFTTSPAALGILLMCAGAGAVSANAASGRVVVGWFPIHQRGLAMGIRQMSVPLGVAASALVIPQLARDHGTAWALAFPALVCGVAAVSCAIGIVDPPRPDRAEAARTGALANPYRTGAALTRIHIASILLVIPQYVVWTYALVWLIVDRGWDETGAGLVITAAQILGALGRVAVGAWSDRVGSRLGPLRIVSVITAVSMVALAATSLTDFPVAVAVLLVASVATSSPNGLAFTAVAEIAGPYWGGRALGVQNTGQFVFAAAVGPVFGALIAAVGFPAAFALSAIAPAAAVPVVPKND</sequence>
<feature type="transmembrane region" description="Helical" evidence="5">
    <location>
        <begin position="281"/>
        <end position="299"/>
    </location>
</feature>
<feature type="transmembrane region" description="Helical" evidence="5">
    <location>
        <begin position="250"/>
        <end position="269"/>
    </location>
</feature>
<dbReference type="PROSITE" id="PS50850">
    <property type="entry name" value="MFS"/>
    <property type="match status" value="1"/>
</dbReference>
<feature type="transmembrane region" description="Helical" evidence="5">
    <location>
        <begin position="218"/>
        <end position="238"/>
    </location>
</feature>
<feature type="transmembrane region" description="Helical" evidence="5">
    <location>
        <begin position="167"/>
        <end position="189"/>
    </location>
</feature>
<feature type="transmembrane region" description="Helical" evidence="5">
    <location>
        <begin position="103"/>
        <end position="132"/>
    </location>
</feature>
<keyword evidence="8" id="KW-1185">Reference proteome</keyword>
<proteinExistence type="predicted"/>
<feature type="domain" description="Major facilitator superfamily (MFS) profile" evidence="6">
    <location>
        <begin position="11"/>
        <end position="392"/>
    </location>
</feature>
<dbReference type="EMBL" id="JAUTXY010000003">
    <property type="protein sequence ID" value="MEE2057702.1"/>
    <property type="molecule type" value="Genomic_DNA"/>
</dbReference>
<dbReference type="PANTHER" id="PTHR23527">
    <property type="entry name" value="BLL3282 PROTEIN"/>
    <property type="match status" value="1"/>
</dbReference>
<reference evidence="7 8" key="1">
    <citation type="submission" date="2023-07" db="EMBL/GenBank/DDBJ databases">
        <authorList>
            <person name="Girao M."/>
            <person name="Carvalho M.F."/>
        </authorList>
    </citation>
    <scope>NUCLEOTIDE SEQUENCE [LARGE SCALE GENOMIC DNA]</scope>
    <source>
        <strain evidence="7 8">YIM65754</strain>
    </source>
</reference>
<dbReference type="SUPFAM" id="SSF103473">
    <property type="entry name" value="MFS general substrate transporter"/>
    <property type="match status" value="1"/>
</dbReference>
<keyword evidence="3 5" id="KW-1133">Transmembrane helix</keyword>
<organism evidence="7 8">
    <name type="scientific">Rhodococcus artemisiae</name>
    <dbReference type="NCBI Taxonomy" id="714159"/>
    <lineage>
        <taxon>Bacteria</taxon>
        <taxon>Bacillati</taxon>
        <taxon>Actinomycetota</taxon>
        <taxon>Actinomycetes</taxon>
        <taxon>Mycobacteriales</taxon>
        <taxon>Nocardiaceae</taxon>
        <taxon>Rhodococcus</taxon>
    </lineage>
</organism>
<dbReference type="Pfam" id="PF07690">
    <property type="entry name" value="MFS_1"/>
    <property type="match status" value="1"/>
</dbReference>
<dbReference type="InterPro" id="IPR052952">
    <property type="entry name" value="MFS-Transporter"/>
</dbReference>
<accession>A0ABU7LA03</accession>
<evidence type="ECO:0000313" key="7">
    <source>
        <dbReference type="EMBL" id="MEE2057702.1"/>
    </source>
</evidence>
<gene>
    <name evidence="7" type="ORF">Q7514_09195</name>
</gene>
<dbReference type="Gene3D" id="1.20.1250.20">
    <property type="entry name" value="MFS general substrate transporter like domains"/>
    <property type="match status" value="2"/>
</dbReference>
<feature type="transmembrane region" description="Helical" evidence="5">
    <location>
        <begin position="305"/>
        <end position="330"/>
    </location>
</feature>
<keyword evidence="2 5" id="KW-0812">Transmembrane</keyword>
<evidence type="ECO:0000256" key="4">
    <source>
        <dbReference type="ARBA" id="ARBA00023136"/>
    </source>
</evidence>
<dbReference type="InterPro" id="IPR036259">
    <property type="entry name" value="MFS_trans_sf"/>
</dbReference>
<evidence type="ECO:0000256" key="3">
    <source>
        <dbReference type="ARBA" id="ARBA00022989"/>
    </source>
</evidence>
<dbReference type="InterPro" id="IPR020846">
    <property type="entry name" value="MFS_dom"/>
</dbReference>
<feature type="transmembrane region" description="Helical" evidence="5">
    <location>
        <begin position="50"/>
        <end position="72"/>
    </location>
</feature>
<feature type="transmembrane region" description="Helical" evidence="5">
    <location>
        <begin position="79"/>
        <end position="97"/>
    </location>
</feature>
<evidence type="ECO:0000313" key="8">
    <source>
        <dbReference type="Proteomes" id="UP001336020"/>
    </source>
</evidence>
<dbReference type="RefSeq" id="WP_330132936.1">
    <property type="nucleotide sequence ID" value="NZ_JAUTXY010000003.1"/>
</dbReference>
<name>A0ABU7LA03_9NOCA</name>
<evidence type="ECO:0000256" key="1">
    <source>
        <dbReference type="ARBA" id="ARBA00004651"/>
    </source>
</evidence>
<evidence type="ECO:0000256" key="2">
    <source>
        <dbReference type="ARBA" id="ARBA00022692"/>
    </source>
</evidence>
<evidence type="ECO:0000259" key="6">
    <source>
        <dbReference type="PROSITE" id="PS50850"/>
    </source>
</evidence>
<comment type="subcellular location">
    <subcellularLocation>
        <location evidence="1">Cell membrane</location>
        <topology evidence="1">Multi-pass membrane protein</topology>
    </subcellularLocation>
</comment>
<dbReference type="PANTHER" id="PTHR23527:SF1">
    <property type="entry name" value="BLL3282 PROTEIN"/>
    <property type="match status" value="1"/>
</dbReference>